<evidence type="ECO:0000313" key="1">
    <source>
        <dbReference type="EMBL" id="QHI98517.1"/>
    </source>
</evidence>
<dbReference type="AlphaFoldDB" id="A0A857J4C9"/>
<evidence type="ECO:0000313" key="2">
    <source>
        <dbReference type="Proteomes" id="UP000464787"/>
    </source>
</evidence>
<sequence length="50" mass="5642">MAFRLAMLRQQVMALWGSVVDAWTVGLGAFELSAGGLTRDELEQFMQRPR</sequence>
<name>A0A857J4C9_9BURK</name>
<dbReference type="Proteomes" id="UP000464787">
    <property type="component" value="Chromosome"/>
</dbReference>
<dbReference type="EMBL" id="CP047650">
    <property type="protein sequence ID" value="QHI98517.1"/>
    <property type="molecule type" value="Genomic_DNA"/>
</dbReference>
<reference evidence="1 2" key="1">
    <citation type="submission" date="2020-01" db="EMBL/GenBank/DDBJ databases">
        <title>Genome sequencing of strain KACC 21265.</title>
        <authorList>
            <person name="Heo J."/>
            <person name="Kim S.-J."/>
            <person name="Kim J.-S."/>
            <person name="Hong S.-B."/>
            <person name="Kwon S.-W."/>
        </authorList>
    </citation>
    <scope>NUCLEOTIDE SEQUENCE [LARGE SCALE GENOMIC DNA]</scope>
    <source>
        <strain evidence="1 2">KACC 21265</strain>
    </source>
</reference>
<organism evidence="1 2">
    <name type="scientific">Xylophilus rhododendri</name>
    <dbReference type="NCBI Taxonomy" id="2697032"/>
    <lineage>
        <taxon>Bacteria</taxon>
        <taxon>Pseudomonadati</taxon>
        <taxon>Pseudomonadota</taxon>
        <taxon>Betaproteobacteria</taxon>
        <taxon>Burkholderiales</taxon>
        <taxon>Xylophilus</taxon>
    </lineage>
</organism>
<dbReference type="KEGG" id="xyk:GT347_11230"/>
<proteinExistence type="predicted"/>
<protein>
    <submittedName>
        <fullName evidence="1">Uncharacterized protein</fullName>
    </submittedName>
</protein>
<dbReference type="RefSeq" id="WP_160552034.1">
    <property type="nucleotide sequence ID" value="NZ_CP047650.1"/>
</dbReference>
<gene>
    <name evidence="1" type="ORF">GT347_11230</name>
</gene>
<accession>A0A857J4C9</accession>
<keyword evidence="2" id="KW-1185">Reference proteome</keyword>